<dbReference type="Proteomes" id="UP000251213">
    <property type="component" value="Unassembled WGS sequence"/>
</dbReference>
<protein>
    <recommendedName>
        <fullName evidence="4">Stage II sporulation protein M</fullName>
    </recommendedName>
</protein>
<evidence type="ECO:0000313" key="2">
    <source>
        <dbReference type="EMBL" id="RAL23299.1"/>
    </source>
</evidence>
<feature type="transmembrane region" description="Helical" evidence="1">
    <location>
        <begin position="130"/>
        <end position="155"/>
    </location>
</feature>
<dbReference type="EMBL" id="QJKK01000007">
    <property type="protein sequence ID" value="RAL23299.1"/>
    <property type="molecule type" value="Genomic_DNA"/>
</dbReference>
<keyword evidence="1" id="KW-0812">Transmembrane</keyword>
<reference evidence="2 3" key="1">
    <citation type="submission" date="2018-06" db="EMBL/GenBank/DDBJ databases">
        <title>Thermoflavimicrobium daqus sp. nov., a thermophilic microbe isolated from Moutai-flavour Daqu.</title>
        <authorList>
            <person name="Wang X."/>
            <person name="Zhou H."/>
        </authorList>
    </citation>
    <scope>NUCLEOTIDE SEQUENCE [LARGE SCALE GENOMIC DNA]</scope>
    <source>
        <strain evidence="2 3">FBKL4.011</strain>
    </source>
</reference>
<keyword evidence="3" id="KW-1185">Reference proteome</keyword>
<keyword evidence="1" id="KW-1133">Transmembrane helix</keyword>
<evidence type="ECO:0000313" key="3">
    <source>
        <dbReference type="Proteomes" id="UP000251213"/>
    </source>
</evidence>
<dbReference type="PANTHER" id="PTHR35337:SF1">
    <property type="entry name" value="SLR1478 PROTEIN"/>
    <property type="match status" value="1"/>
</dbReference>
<keyword evidence="1" id="KW-0472">Membrane</keyword>
<dbReference type="InterPro" id="IPR002798">
    <property type="entry name" value="SpoIIM-like"/>
</dbReference>
<dbReference type="OrthoDB" id="161024at2"/>
<name>A0A364K385_9BACL</name>
<dbReference type="PANTHER" id="PTHR35337">
    <property type="entry name" value="SLR1478 PROTEIN"/>
    <property type="match status" value="1"/>
</dbReference>
<feature type="transmembrane region" description="Helical" evidence="1">
    <location>
        <begin position="89"/>
        <end position="110"/>
    </location>
</feature>
<proteinExistence type="predicted"/>
<dbReference type="Pfam" id="PF01944">
    <property type="entry name" value="SpoIIM"/>
    <property type="match status" value="1"/>
</dbReference>
<feature type="transmembrane region" description="Helical" evidence="1">
    <location>
        <begin position="176"/>
        <end position="199"/>
    </location>
</feature>
<gene>
    <name evidence="2" type="ORF">DL897_13125</name>
</gene>
<comment type="caution">
    <text evidence="2">The sequence shown here is derived from an EMBL/GenBank/DDBJ whole genome shotgun (WGS) entry which is preliminary data.</text>
</comment>
<feature type="transmembrane region" description="Helical" evidence="1">
    <location>
        <begin position="12"/>
        <end position="31"/>
    </location>
</feature>
<reference evidence="2 3" key="2">
    <citation type="submission" date="2018-06" db="EMBL/GenBank/DDBJ databases">
        <authorList>
            <person name="Zhirakovskaya E."/>
        </authorList>
    </citation>
    <scope>NUCLEOTIDE SEQUENCE [LARGE SCALE GENOMIC DNA]</scope>
    <source>
        <strain evidence="2 3">FBKL4.011</strain>
    </source>
</reference>
<dbReference type="RefSeq" id="WP_113659605.1">
    <property type="nucleotide sequence ID" value="NZ_KZ845669.1"/>
</dbReference>
<evidence type="ECO:0008006" key="4">
    <source>
        <dbReference type="Google" id="ProtNLM"/>
    </source>
</evidence>
<evidence type="ECO:0000256" key="1">
    <source>
        <dbReference type="SAM" id="Phobius"/>
    </source>
</evidence>
<organism evidence="2 3">
    <name type="scientific">Thermoflavimicrobium daqui</name>
    <dbReference type="NCBI Taxonomy" id="2137476"/>
    <lineage>
        <taxon>Bacteria</taxon>
        <taxon>Bacillati</taxon>
        <taxon>Bacillota</taxon>
        <taxon>Bacilli</taxon>
        <taxon>Bacillales</taxon>
        <taxon>Thermoactinomycetaceae</taxon>
        <taxon>Thermoflavimicrobium</taxon>
    </lineage>
</organism>
<accession>A0A364K385</accession>
<sequence>MRRFWQAVQAERQMIFIAALIFLVSAIYSYFNADTLIKTLVSSPAYQQILEIVKNTKQNPQFSQVFITLFLNNIQASFIMLASGLLFGFLPFIGVITNGVLLGITLNQAALKTGQDPLTIFVKYILPHGILELPAFILAVAMGLRLGLSVFRTFTSFLRNQREKSIMEWKALLKRLPAYCIGIIVLLLFAAIIESALIVSSIT</sequence>
<dbReference type="AlphaFoldDB" id="A0A364K385"/>